<evidence type="ECO:0008006" key="3">
    <source>
        <dbReference type="Google" id="ProtNLM"/>
    </source>
</evidence>
<protein>
    <recommendedName>
        <fullName evidence="3">HK97 gp10 family phage protein</fullName>
    </recommendedName>
</protein>
<accession>A0A264W1J3</accession>
<comment type="caution">
    <text evidence="1">The sequence shown here is derived from an EMBL/GenBank/DDBJ whole genome shotgun (WGS) entry which is preliminary data.</text>
</comment>
<reference evidence="1 2" key="1">
    <citation type="submission" date="2017-07" db="EMBL/GenBank/DDBJ databases">
        <title>Tetzosporium hominis gen.nov. sp.nov.</title>
        <authorList>
            <person name="Tetz G."/>
            <person name="Tetz V."/>
        </authorList>
    </citation>
    <scope>NUCLEOTIDE SEQUENCE [LARGE SCALE GENOMIC DNA]</scope>
    <source>
        <strain evidence="1 2">VT-49</strain>
    </source>
</reference>
<sequence>MAVKYEFDYEEIEELIIKVTKMAGDSENVINNILKVEAKQSFVPSITSLIPVSDKKKGEHAASSKWSRIVNGNLEFTIKARGGAANKPGSFGYLVFPNEGRGKSNPREQRFFEEGRDLQLPHLVEVTQKELLNKLEEVL</sequence>
<evidence type="ECO:0000313" key="1">
    <source>
        <dbReference type="EMBL" id="OZS77452.1"/>
    </source>
</evidence>
<dbReference type="RefSeq" id="WP_094943755.1">
    <property type="nucleotide sequence ID" value="NZ_NOKQ01000230.1"/>
</dbReference>
<keyword evidence="2" id="KW-1185">Reference proteome</keyword>
<dbReference type="EMBL" id="NOKQ01000230">
    <property type="protein sequence ID" value="OZS77452.1"/>
    <property type="molecule type" value="Genomic_DNA"/>
</dbReference>
<organism evidence="1 2">
    <name type="scientific">Tetzosporium hominis</name>
    <dbReference type="NCBI Taxonomy" id="2020506"/>
    <lineage>
        <taxon>Bacteria</taxon>
        <taxon>Bacillati</taxon>
        <taxon>Bacillota</taxon>
        <taxon>Bacilli</taxon>
        <taxon>Bacillales</taxon>
        <taxon>Caryophanaceae</taxon>
        <taxon>Tetzosporium</taxon>
    </lineage>
</organism>
<dbReference type="AlphaFoldDB" id="A0A264W1J3"/>
<gene>
    <name evidence="1" type="ORF">CF394_11260</name>
</gene>
<name>A0A264W1J3_9BACL</name>
<proteinExistence type="predicted"/>
<dbReference type="OrthoDB" id="2889120at2"/>
<dbReference type="Proteomes" id="UP000217065">
    <property type="component" value="Unassembled WGS sequence"/>
</dbReference>
<evidence type="ECO:0000313" key="2">
    <source>
        <dbReference type="Proteomes" id="UP000217065"/>
    </source>
</evidence>